<dbReference type="Gene3D" id="6.10.140.1330">
    <property type="match status" value="1"/>
</dbReference>
<gene>
    <name evidence="7" type="ORF">WN944_024495</name>
</gene>
<feature type="transmembrane region" description="Helical" evidence="6">
    <location>
        <begin position="102"/>
        <end position="125"/>
    </location>
</feature>
<reference evidence="7 8" key="1">
    <citation type="submission" date="2024-05" db="EMBL/GenBank/DDBJ databases">
        <title>Haplotype-resolved chromosome-level genome assembly of Huyou (Citrus changshanensis).</title>
        <authorList>
            <person name="Miao C."/>
            <person name="Chen W."/>
            <person name="Wu Y."/>
            <person name="Wang L."/>
            <person name="Zhao S."/>
            <person name="Grierson D."/>
            <person name="Xu C."/>
            <person name="Chen K."/>
        </authorList>
    </citation>
    <scope>NUCLEOTIDE SEQUENCE [LARGE SCALE GENOMIC DNA]</scope>
    <source>
        <strain evidence="7">01-14</strain>
        <tissue evidence="7">Leaf</tissue>
    </source>
</reference>
<dbReference type="GO" id="GO:0005768">
    <property type="term" value="C:endosome"/>
    <property type="evidence" value="ECO:0007669"/>
    <property type="project" value="TreeGrafter"/>
</dbReference>
<evidence type="ECO:0000256" key="3">
    <source>
        <dbReference type="ARBA" id="ARBA00022958"/>
    </source>
</evidence>
<organism evidence="7 8">
    <name type="scientific">Citrus x changshan-huyou</name>
    <dbReference type="NCBI Taxonomy" id="2935761"/>
    <lineage>
        <taxon>Eukaryota</taxon>
        <taxon>Viridiplantae</taxon>
        <taxon>Streptophyta</taxon>
        <taxon>Embryophyta</taxon>
        <taxon>Tracheophyta</taxon>
        <taxon>Spermatophyta</taxon>
        <taxon>Magnoliopsida</taxon>
        <taxon>eudicotyledons</taxon>
        <taxon>Gunneridae</taxon>
        <taxon>Pentapetalae</taxon>
        <taxon>rosids</taxon>
        <taxon>malvids</taxon>
        <taxon>Sapindales</taxon>
        <taxon>Rutaceae</taxon>
        <taxon>Aurantioideae</taxon>
        <taxon>Citrus</taxon>
    </lineage>
</organism>
<dbReference type="GO" id="GO:0098719">
    <property type="term" value="P:sodium ion import across plasma membrane"/>
    <property type="evidence" value="ECO:0007669"/>
    <property type="project" value="TreeGrafter"/>
</dbReference>
<evidence type="ECO:0000313" key="7">
    <source>
        <dbReference type="EMBL" id="KAK9181358.1"/>
    </source>
</evidence>
<accession>A0AAP0LN29</accession>
<keyword evidence="3" id="KW-0630">Potassium</keyword>
<keyword evidence="4" id="KW-0406">Ion transport</keyword>
<dbReference type="PANTHER" id="PTHR10110:SF127">
    <property type="entry name" value="SODIUM_HYDROGEN EXCHANGER 5-RELATED"/>
    <property type="match status" value="1"/>
</dbReference>
<evidence type="ECO:0000256" key="6">
    <source>
        <dbReference type="SAM" id="Phobius"/>
    </source>
</evidence>
<keyword evidence="6" id="KW-0472">Membrane</keyword>
<sequence>MTGEALQISPANDPRGSPAKEQQVTGVGIILQIMMLVLSFVLGHVLRRHKFYYLLEASASLLIGLIVGALANISNTETNISCSGATCLVMILFSWQKAFIFNFGAIVTFAIFGTFLASMVTIIPFPSDALVFGESVLNDAMAISLYRTMSLVRSHASSGQNFFLVIVRFLETFVGSMSAVREIEDWTKKSWRIDSSKLQTVEMKMQKSSRSVKEKELAQQAVYSQEKESLLELVEKGKIAARTEKSRQIVSIEGCSRRDENPAVGARKKCDRELFLLNFQDM</sequence>
<feature type="region of interest" description="Disordered" evidence="5">
    <location>
        <begin position="1"/>
        <end position="20"/>
    </location>
</feature>
<proteinExistence type="predicted"/>
<keyword evidence="2" id="KW-0633">Potassium transport</keyword>
<keyword evidence="6" id="KW-0812">Transmembrane</keyword>
<evidence type="ECO:0000256" key="5">
    <source>
        <dbReference type="SAM" id="MobiDB-lite"/>
    </source>
</evidence>
<dbReference type="GO" id="GO:0015385">
    <property type="term" value="F:sodium:proton antiporter activity"/>
    <property type="evidence" value="ECO:0007669"/>
    <property type="project" value="InterPro"/>
</dbReference>
<dbReference type="EMBL" id="JBCGBO010000024">
    <property type="protein sequence ID" value="KAK9181358.1"/>
    <property type="molecule type" value="Genomic_DNA"/>
</dbReference>
<feature type="transmembrane region" description="Helical" evidence="6">
    <location>
        <begin position="53"/>
        <end position="72"/>
    </location>
</feature>
<comment type="caution">
    <text evidence="7">The sequence shown here is derived from an EMBL/GenBank/DDBJ whole genome shotgun (WGS) entry which is preliminary data.</text>
</comment>
<evidence type="ECO:0000256" key="1">
    <source>
        <dbReference type="ARBA" id="ARBA00022448"/>
    </source>
</evidence>
<dbReference type="GO" id="GO:0005886">
    <property type="term" value="C:plasma membrane"/>
    <property type="evidence" value="ECO:0007669"/>
    <property type="project" value="TreeGrafter"/>
</dbReference>
<evidence type="ECO:0000313" key="8">
    <source>
        <dbReference type="Proteomes" id="UP001428341"/>
    </source>
</evidence>
<feature type="transmembrane region" description="Helical" evidence="6">
    <location>
        <begin position="24"/>
        <end position="46"/>
    </location>
</feature>
<dbReference type="AlphaFoldDB" id="A0AAP0LN29"/>
<dbReference type="Proteomes" id="UP001428341">
    <property type="component" value="Unassembled WGS sequence"/>
</dbReference>
<name>A0AAP0LN29_9ROSI</name>
<evidence type="ECO:0000256" key="2">
    <source>
        <dbReference type="ARBA" id="ARBA00022538"/>
    </source>
</evidence>
<dbReference type="PANTHER" id="PTHR10110">
    <property type="entry name" value="SODIUM/HYDROGEN EXCHANGER"/>
    <property type="match status" value="1"/>
</dbReference>
<dbReference type="InterPro" id="IPR018422">
    <property type="entry name" value="Cation/H_exchanger_CPA1"/>
</dbReference>
<dbReference type="GO" id="GO:0051453">
    <property type="term" value="P:regulation of intracellular pH"/>
    <property type="evidence" value="ECO:0007669"/>
    <property type="project" value="TreeGrafter"/>
</dbReference>
<keyword evidence="1" id="KW-0813">Transport</keyword>
<keyword evidence="8" id="KW-1185">Reference proteome</keyword>
<evidence type="ECO:0000256" key="4">
    <source>
        <dbReference type="ARBA" id="ARBA00023065"/>
    </source>
</evidence>
<dbReference type="GO" id="GO:0015386">
    <property type="term" value="F:potassium:proton antiporter activity"/>
    <property type="evidence" value="ECO:0007669"/>
    <property type="project" value="TreeGrafter"/>
</dbReference>
<feature type="transmembrane region" description="Helical" evidence="6">
    <location>
        <begin position="78"/>
        <end position="95"/>
    </location>
</feature>
<protein>
    <submittedName>
        <fullName evidence="7">Uncharacterized protein</fullName>
    </submittedName>
</protein>
<keyword evidence="6" id="KW-1133">Transmembrane helix</keyword>